<organism evidence="1">
    <name type="scientific">viral metagenome</name>
    <dbReference type="NCBI Taxonomy" id="1070528"/>
    <lineage>
        <taxon>unclassified sequences</taxon>
        <taxon>metagenomes</taxon>
        <taxon>organismal metagenomes</taxon>
    </lineage>
</organism>
<evidence type="ECO:0000313" key="1">
    <source>
        <dbReference type="EMBL" id="QJI05418.1"/>
    </source>
</evidence>
<accession>A0A6M3Y790</accession>
<dbReference type="AlphaFoldDB" id="A0A6M3Y790"/>
<proteinExistence type="predicted"/>
<gene>
    <name evidence="1" type="ORF">MM415B03542_0005</name>
</gene>
<sequence length="131" mass="14852">MHFKIVSIMATEVEIGRDAAKDANAEKLVILKELGIDFKWWIAEVKDKAENATVTKIASDKGIITDEREYDDNRIQLDALKEIGKAADFYPAEKHDLRGDFSFVEFTDTERAARLMSIMETVKKRAEKEGG</sequence>
<dbReference type="EMBL" id="MT145199">
    <property type="protein sequence ID" value="QJI05418.1"/>
    <property type="molecule type" value="Genomic_DNA"/>
</dbReference>
<protein>
    <submittedName>
        <fullName evidence="1">Uncharacterized protein</fullName>
    </submittedName>
</protein>
<reference evidence="1" key="1">
    <citation type="submission" date="2020-03" db="EMBL/GenBank/DDBJ databases">
        <title>The deep terrestrial virosphere.</title>
        <authorList>
            <person name="Holmfeldt K."/>
            <person name="Nilsson E."/>
            <person name="Simone D."/>
            <person name="Lopez-Fernandez M."/>
            <person name="Wu X."/>
            <person name="de Brujin I."/>
            <person name="Lundin D."/>
            <person name="Andersson A."/>
            <person name="Bertilsson S."/>
            <person name="Dopson M."/>
        </authorList>
    </citation>
    <scope>NUCLEOTIDE SEQUENCE</scope>
    <source>
        <strain evidence="1">MM415B03542</strain>
    </source>
</reference>
<name>A0A6M3Y790_9ZZZZ</name>